<dbReference type="EMBL" id="JACCCC010000001">
    <property type="protein sequence ID" value="NYE46176.1"/>
    <property type="molecule type" value="Genomic_DNA"/>
</dbReference>
<keyword evidence="9" id="KW-0812">Transmembrane</keyword>
<dbReference type="PROSITE" id="PS00107">
    <property type="entry name" value="PROTEIN_KINASE_ATP"/>
    <property type="match status" value="1"/>
</dbReference>
<evidence type="ECO:0000313" key="11">
    <source>
        <dbReference type="EMBL" id="NYE46176.1"/>
    </source>
</evidence>
<dbReference type="PROSITE" id="PS00108">
    <property type="entry name" value="PROTEIN_KINASE_ST"/>
    <property type="match status" value="1"/>
</dbReference>
<keyword evidence="2 11" id="KW-0723">Serine/threonine-protein kinase</keyword>
<evidence type="ECO:0000256" key="4">
    <source>
        <dbReference type="ARBA" id="ARBA00022741"/>
    </source>
</evidence>
<dbReference type="InterPro" id="IPR011009">
    <property type="entry name" value="Kinase-like_dom_sf"/>
</dbReference>
<gene>
    <name evidence="11" type="ORF">HDA32_001296</name>
</gene>
<dbReference type="GO" id="GO:0004674">
    <property type="term" value="F:protein serine/threonine kinase activity"/>
    <property type="evidence" value="ECO:0007669"/>
    <property type="project" value="UniProtKB-KW"/>
</dbReference>
<proteinExistence type="predicted"/>
<evidence type="ECO:0000256" key="7">
    <source>
        <dbReference type="PROSITE-ProRule" id="PRU10141"/>
    </source>
</evidence>
<protein>
    <recommendedName>
        <fullName evidence="1">non-specific serine/threonine protein kinase</fullName>
        <ecNumber evidence="1">2.7.11.1</ecNumber>
    </recommendedName>
</protein>
<evidence type="ECO:0000256" key="6">
    <source>
        <dbReference type="ARBA" id="ARBA00022840"/>
    </source>
</evidence>
<keyword evidence="3" id="KW-0808">Transferase</keyword>
<dbReference type="AlphaFoldDB" id="A0A852TP87"/>
<dbReference type="InterPro" id="IPR017441">
    <property type="entry name" value="Protein_kinase_ATP_BS"/>
</dbReference>
<evidence type="ECO:0000259" key="10">
    <source>
        <dbReference type="PROSITE" id="PS50011"/>
    </source>
</evidence>
<keyword evidence="12" id="KW-1185">Reference proteome</keyword>
<evidence type="ECO:0000256" key="3">
    <source>
        <dbReference type="ARBA" id="ARBA00022679"/>
    </source>
</evidence>
<comment type="caution">
    <text evidence="11">The sequence shown here is derived from an EMBL/GenBank/DDBJ whole genome shotgun (WGS) entry which is preliminary data.</text>
</comment>
<sequence length="368" mass="39326">MGPQILAERYRLVEPIGHGGMGTVWRAEDELLHRQVAVKEVRVSRDLEADVRDELVRRTMREARICAGLSHPSIVTVHDVVQEADRPWIIMELVRGRGLDQVVQDDGPLPPRRVAEIGRRLLAALRAAHEAGVLHRDVKPGNVMLLPDGRPVLSDFGIAVSDSEDRLTLTGRLPGSPGYVAPERLHDGTMTPAADLWSLGATLYFAVEGRSAYERDTPAARLTAAMQEAPDPARRAGPLRPVLNGMLQHDPEHRLVGAALDSALADVAAGGTTEDLTPTRLDVSGLAPPRAVTGPNTPLPVGAKMTMGAPGGFGAAHRGRWWGLLISLLVGIVTLILAPLLVEYLSSTLLPEDQPGPSPSSQTATPGG</sequence>
<dbReference type="PROSITE" id="PS50011">
    <property type="entry name" value="PROTEIN_KINASE_DOM"/>
    <property type="match status" value="1"/>
</dbReference>
<dbReference type="SMART" id="SM00220">
    <property type="entry name" value="S_TKc"/>
    <property type="match status" value="1"/>
</dbReference>
<reference evidence="11 12" key="1">
    <citation type="submission" date="2020-07" db="EMBL/GenBank/DDBJ databases">
        <title>Sequencing the genomes of 1000 actinobacteria strains.</title>
        <authorList>
            <person name="Klenk H.-P."/>
        </authorList>
    </citation>
    <scope>NUCLEOTIDE SEQUENCE [LARGE SCALE GENOMIC DNA]</scope>
    <source>
        <strain evidence="11 12">CXB654</strain>
    </source>
</reference>
<dbReference type="PANTHER" id="PTHR43289">
    <property type="entry name" value="MITOGEN-ACTIVATED PROTEIN KINASE KINASE KINASE 20-RELATED"/>
    <property type="match status" value="1"/>
</dbReference>
<keyword evidence="6 7" id="KW-0067">ATP-binding</keyword>
<accession>A0A852TP87</accession>
<dbReference type="Gene3D" id="3.30.200.20">
    <property type="entry name" value="Phosphorylase Kinase, domain 1"/>
    <property type="match status" value="1"/>
</dbReference>
<feature type="compositionally biased region" description="Polar residues" evidence="8">
    <location>
        <begin position="359"/>
        <end position="368"/>
    </location>
</feature>
<feature type="region of interest" description="Disordered" evidence="8">
    <location>
        <begin position="349"/>
        <end position="368"/>
    </location>
</feature>
<evidence type="ECO:0000256" key="8">
    <source>
        <dbReference type="SAM" id="MobiDB-lite"/>
    </source>
</evidence>
<dbReference type="CDD" id="cd14014">
    <property type="entry name" value="STKc_PknB_like"/>
    <property type="match status" value="1"/>
</dbReference>
<feature type="region of interest" description="Disordered" evidence="8">
    <location>
        <begin position="275"/>
        <end position="299"/>
    </location>
</feature>
<dbReference type="Proteomes" id="UP000589036">
    <property type="component" value="Unassembled WGS sequence"/>
</dbReference>
<evidence type="ECO:0000256" key="9">
    <source>
        <dbReference type="SAM" id="Phobius"/>
    </source>
</evidence>
<dbReference type="Pfam" id="PF00069">
    <property type="entry name" value="Pkinase"/>
    <property type="match status" value="1"/>
</dbReference>
<feature type="binding site" evidence="7">
    <location>
        <position position="39"/>
    </location>
    <ligand>
        <name>ATP</name>
        <dbReference type="ChEBI" id="CHEBI:30616"/>
    </ligand>
</feature>
<feature type="domain" description="Protein kinase" evidence="10">
    <location>
        <begin position="10"/>
        <end position="264"/>
    </location>
</feature>
<evidence type="ECO:0000313" key="12">
    <source>
        <dbReference type="Proteomes" id="UP000589036"/>
    </source>
</evidence>
<dbReference type="Gene3D" id="1.10.510.10">
    <property type="entry name" value="Transferase(Phosphotransferase) domain 1"/>
    <property type="match status" value="1"/>
</dbReference>
<dbReference type="EC" id="2.7.11.1" evidence="1"/>
<organism evidence="11 12">
    <name type="scientific">Spinactinospora alkalitolerans</name>
    <dbReference type="NCBI Taxonomy" id="687207"/>
    <lineage>
        <taxon>Bacteria</taxon>
        <taxon>Bacillati</taxon>
        <taxon>Actinomycetota</taxon>
        <taxon>Actinomycetes</taxon>
        <taxon>Streptosporangiales</taxon>
        <taxon>Nocardiopsidaceae</taxon>
        <taxon>Spinactinospora</taxon>
    </lineage>
</organism>
<keyword evidence="5 11" id="KW-0418">Kinase</keyword>
<feature type="transmembrane region" description="Helical" evidence="9">
    <location>
        <begin position="321"/>
        <end position="342"/>
    </location>
</feature>
<name>A0A852TP87_9ACTN</name>
<keyword evidence="9" id="KW-1133">Transmembrane helix</keyword>
<keyword evidence="9" id="KW-0472">Membrane</keyword>
<evidence type="ECO:0000256" key="2">
    <source>
        <dbReference type="ARBA" id="ARBA00022527"/>
    </source>
</evidence>
<dbReference type="InterPro" id="IPR008271">
    <property type="entry name" value="Ser/Thr_kinase_AS"/>
</dbReference>
<dbReference type="GO" id="GO:0005524">
    <property type="term" value="F:ATP binding"/>
    <property type="evidence" value="ECO:0007669"/>
    <property type="project" value="UniProtKB-UniRule"/>
</dbReference>
<keyword evidence="4 7" id="KW-0547">Nucleotide-binding</keyword>
<dbReference type="InterPro" id="IPR000719">
    <property type="entry name" value="Prot_kinase_dom"/>
</dbReference>
<dbReference type="RefSeq" id="WP_179642323.1">
    <property type="nucleotide sequence ID" value="NZ_BAAAYY010000013.1"/>
</dbReference>
<evidence type="ECO:0000256" key="5">
    <source>
        <dbReference type="ARBA" id="ARBA00022777"/>
    </source>
</evidence>
<evidence type="ECO:0000256" key="1">
    <source>
        <dbReference type="ARBA" id="ARBA00012513"/>
    </source>
</evidence>
<dbReference type="SUPFAM" id="SSF56112">
    <property type="entry name" value="Protein kinase-like (PK-like)"/>
    <property type="match status" value="1"/>
</dbReference>
<dbReference type="PANTHER" id="PTHR43289:SF6">
    <property type="entry name" value="SERINE_THREONINE-PROTEIN KINASE NEKL-3"/>
    <property type="match status" value="1"/>
</dbReference>